<name>A0A5J6TFA4_9CAUD</name>
<accession>A0A5J6TFA4</accession>
<dbReference type="RefSeq" id="YP_009954216.1">
    <property type="nucleotide sequence ID" value="NC_051630.1"/>
</dbReference>
<dbReference type="GeneID" id="60325705"/>
<sequence length="44" mass="4555">MSAGLRAVRWTVEYAAFMAVFLLAAAAPILAAFGLGALADWIAS</sequence>
<dbReference type="Proteomes" id="UP000326275">
    <property type="component" value="Segment"/>
</dbReference>
<protein>
    <submittedName>
        <fullName evidence="2">Uncharacterized protein</fullName>
    </submittedName>
</protein>
<reference evidence="2 3" key="1">
    <citation type="submission" date="2019-07" db="EMBL/GenBank/DDBJ databases">
        <authorList>
            <person name="Abad L.A."/>
            <person name="Stoner T.H."/>
            <person name="Garlena R.A."/>
            <person name="Russell D.A."/>
            <person name="Pope W.H."/>
            <person name="Jacobs-Sera D."/>
            <person name="Hatfull G.F."/>
        </authorList>
    </citation>
    <scope>NUCLEOTIDE SEQUENCE [LARGE SCALE GENOMIC DNA]</scope>
</reference>
<organism evidence="2 3">
    <name type="scientific">Mycobacterium phage Yunkel11</name>
    <dbReference type="NCBI Taxonomy" id="2599886"/>
    <lineage>
        <taxon>Viruses</taxon>
        <taxon>Duplodnaviria</taxon>
        <taxon>Heunggongvirae</taxon>
        <taxon>Uroviricota</taxon>
        <taxon>Caudoviricetes</taxon>
        <taxon>Weiservirinae</taxon>
        <taxon>Anayavirus</taxon>
        <taxon>Anayavirus yunkel11</taxon>
    </lineage>
</organism>
<dbReference type="KEGG" id="vg:60325705"/>
<evidence type="ECO:0000256" key="1">
    <source>
        <dbReference type="SAM" id="Phobius"/>
    </source>
</evidence>
<keyword evidence="1" id="KW-1133">Transmembrane helix</keyword>
<keyword evidence="1" id="KW-0812">Transmembrane</keyword>
<gene>
    <name evidence="2" type="primary">39</name>
    <name evidence="2" type="ORF">SEA_YUNKEL11_39</name>
</gene>
<feature type="transmembrane region" description="Helical" evidence="1">
    <location>
        <begin position="12"/>
        <end position="39"/>
    </location>
</feature>
<proteinExistence type="predicted"/>
<evidence type="ECO:0000313" key="2">
    <source>
        <dbReference type="EMBL" id="QFG08427.1"/>
    </source>
</evidence>
<keyword evidence="1" id="KW-0472">Membrane</keyword>
<dbReference type="EMBL" id="MN234165">
    <property type="protein sequence ID" value="QFG08427.1"/>
    <property type="molecule type" value="Genomic_DNA"/>
</dbReference>
<keyword evidence="3" id="KW-1185">Reference proteome</keyword>
<evidence type="ECO:0000313" key="3">
    <source>
        <dbReference type="Proteomes" id="UP000326275"/>
    </source>
</evidence>